<feature type="region of interest" description="Disordered" evidence="1">
    <location>
        <begin position="19"/>
        <end position="39"/>
    </location>
</feature>
<dbReference type="InterPro" id="IPR012296">
    <property type="entry name" value="Nuclease_put_TT1808"/>
</dbReference>
<dbReference type="STRING" id="395961.Cyan7425_3611"/>
<dbReference type="Pfam" id="PF05685">
    <property type="entry name" value="Uma2"/>
    <property type="match status" value="1"/>
</dbReference>
<dbReference type="EMBL" id="CP001344">
    <property type="protein sequence ID" value="ACL45931.1"/>
    <property type="molecule type" value="Genomic_DNA"/>
</dbReference>
<evidence type="ECO:0000313" key="3">
    <source>
        <dbReference type="EMBL" id="ACL45931.1"/>
    </source>
</evidence>
<dbReference type="InterPro" id="IPR008538">
    <property type="entry name" value="Uma2"/>
</dbReference>
<dbReference type="KEGG" id="cyn:Cyan7425_3611"/>
<dbReference type="Gene3D" id="3.90.1570.10">
    <property type="entry name" value="tt1808, chain A"/>
    <property type="match status" value="1"/>
</dbReference>
<dbReference type="CDD" id="cd06260">
    <property type="entry name" value="DUF820-like"/>
    <property type="match status" value="1"/>
</dbReference>
<sequence>MTQAKPRLITLEEFLQLPETEPPSEYGDGAVTQKPMPKGKHSTLQSELCNQINQIAKAAKIAYAFPELRCTFGGKSIVPDIAVFEWSRIAFDPGGEPADDFFIAPDWIIEILSPDQSSNPVIGKILHCLQHGCQLGWLIDPGDRSILAFLPGQLPQLLIDQENVRTLERLNFSLTVEQVFSWLSLSG</sequence>
<dbReference type="PANTHER" id="PTHR34107:SF5">
    <property type="entry name" value="SLL1355 PROTEIN"/>
    <property type="match status" value="1"/>
</dbReference>
<feature type="domain" description="Putative restriction endonuclease" evidence="2">
    <location>
        <begin position="11"/>
        <end position="176"/>
    </location>
</feature>
<evidence type="ECO:0000259" key="2">
    <source>
        <dbReference type="Pfam" id="PF05685"/>
    </source>
</evidence>
<accession>B8HRR4</accession>
<evidence type="ECO:0000256" key="1">
    <source>
        <dbReference type="SAM" id="MobiDB-lite"/>
    </source>
</evidence>
<organism evidence="3">
    <name type="scientific">Cyanothece sp. (strain PCC 7425 / ATCC 29141)</name>
    <dbReference type="NCBI Taxonomy" id="395961"/>
    <lineage>
        <taxon>Bacteria</taxon>
        <taxon>Bacillati</taxon>
        <taxon>Cyanobacteriota</taxon>
        <taxon>Cyanophyceae</taxon>
        <taxon>Gomontiellales</taxon>
        <taxon>Cyanothecaceae</taxon>
        <taxon>Cyanothece</taxon>
    </lineage>
</organism>
<proteinExistence type="predicted"/>
<name>B8HRR4_CYAP4</name>
<dbReference type="AlphaFoldDB" id="B8HRR4"/>
<dbReference type="eggNOG" id="COG4636">
    <property type="taxonomic scope" value="Bacteria"/>
</dbReference>
<dbReference type="PANTHER" id="PTHR34107">
    <property type="entry name" value="SLL0198 PROTEIN-RELATED"/>
    <property type="match status" value="1"/>
</dbReference>
<protein>
    <recommendedName>
        <fullName evidence="2">Putative restriction endonuclease domain-containing protein</fullName>
    </recommendedName>
</protein>
<gene>
    <name evidence="3" type="ordered locus">Cyan7425_3611</name>
</gene>
<reference evidence="3" key="1">
    <citation type="submission" date="2009-01" db="EMBL/GenBank/DDBJ databases">
        <title>Complete sequence of chromosome Cyanothece sp. PCC 7425.</title>
        <authorList>
            <consortium name="US DOE Joint Genome Institute"/>
            <person name="Lucas S."/>
            <person name="Copeland A."/>
            <person name="Lapidus A."/>
            <person name="Glavina del Rio T."/>
            <person name="Dalin E."/>
            <person name="Tice H."/>
            <person name="Bruce D."/>
            <person name="Goodwin L."/>
            <person name="Pitluck S."/>
            <person name="Sims D."/>
            <person name="Meineke L."/>
            <person name="Brettin T."/>
            <person name="Detter J.C."/>
            <person name="Han C."/>
            <person name="Larimer F."/>
            <person name="Land M."/>
            <person name="Hauser L."/>
            <person name="Kyrpides N."/>
            <person name="Ovchinnikova G."/>
            <person name="Liberton M."/>
            <person name="Stoeckel J."/>
            <person name="Banerjee A."/>
            <person name="Singh A."/>
            <person name="Page L."/>
            <person name="Sato H."/>
            <person name="Zhao L."/>
            <person name="Sherman L."/>
            <person name="Pakrasi H."/>
            <person name="Richardson P."/>
        </authorList>
    </citation>
    <scope>NUCLEOTIDE SEQUENCE</scope>
    <source>
        <strain evidence="3">PCC 7425</strain>
    </source>
</reference>
<dbReference type="OrthoDB" id="517930at2"/>
<dbReference type="HOGENOM" id="CLU_107036_0_0_3"/>
<dbReference type="InterPro" id="IPR011335">
    <property type="entry name" value="Restrct_endonuc-II-like"/>
</dbReference>
<dbReference type="SUPFAM" id="SSF52980">
    <property type="entry name" value="Restriction endonuclease-like"/>
    <property type="match status" value="1"/>
</dbReference>